<evidence type="ECO:0000259" key="6">
    <source>
        <dbReference type="Pfam" id="PF13943"/>
    </source>
</evidence>
<keyword evidence="8" id="KW-1185">Reference proteome</keyword>
<feature type="non-terminal residue" evidence="7">
    <location>
        <position position="1"/>
    </location>
</feature>
<dbReference type="AlphaFoldDB" id="A0A7J6WH80"/>
<keyword evidence="4" id="KW-0539">Nucleus</keyword>
<evidence type="ECO:0000313" key="7">
    <source>
        <dbReference type="EMBL" id="KAF5195432.1"/>
    </source>
</evidence>
<dbReference type="InterPro" id="IPR038214">
    <property type="entry name" value="WPP_sf"/>
</dbReference>
<dbReference type="InterPro" id="IPR044692">
    <property type="entry name" value="WPP1/2/3"/>
</dbReference>
<reference evidence="7 8" key="1">
    <citation type="submission" date="2020-06" db="EMBL/GenBank/DDBJ databases">
        <title>Transcriptomic and genomic resources for Thalictrum thalictroides and T. hernandezii: Facilitating candidate gene discovery in an emerging model plant lineage.</title>
        <authorList>
            <person name="Arias T."/>
            <person name="Riano-Pachon D.M."/>
            <person name="Di Stilio V.S."/>
        </authorList>
    </citation>
    <scope>NUCLEOTIDE SEQUENCE [LARGE SCALE GENOMIC DNA]</scope>
    <source>
        <strain evidence="8">cv. WT478/WT964</strain>
        <tissue evidence="7">Leaves</tissue>
    </source>
</reference>
<dbReference type="GO" id="GO:0048527">
    <property type="term" value="P:lateral root development"/>
    <property type="evidence" value="ECO:0007669"/>
    <property type="project" value="InterPro"/>
</dbReference>
<dbReference type="GO" id="GO:0005737">
    <property type="term" value="C:cytoplasm"/>
    <property type="evidence" value="ECO:0007669"/>
    <property type="project" value="UniProtKB-SubCell"/>
</dbReference>
<comment type="subcellular location">
    <subcellularLocation>
        <location evidence="2">Cytoplasm</location>
    </subcellularLocation>
    <subcellularLocation>
        <location evidence="1">Nucleus</location>
    </subcellularLocation>
</comment>
<name>A0A7J6WH80_THATH</name>
<organism evidence="7 8">
    <name type="scientific">Thalictrum thalictroides</name>
    <name type="common">Rue-anemone</name>
    <name type="synonym">Anemone thalictroides</name>
    <dbReference type="NCBI Taxonomy" id="46969"/>
    <lineage>
        <taxon>Eukaryota</taxon>
        <taxon>Viridiplantae</taxon>
        <taxon>Streptophyta</taxon>
        <taxon>Embryophyta</taxon>
        <taxon>Tracheophyta</taxon>
        <taxon>Spermatophyta</taxon>
        <taxon>Magnoliopsida</taxon>
        <taxon>Ranunculales</taxon>
        <taxon>Ranunculaceae</taxon>
        <taxon>Thalictroideae</taxon>
        <taxon>Thalictrum</taxon>
    </lineage>
</organism>
<dbReference type="GO" id="GO:0005634">
    <property type="term" value="C:nucleus"/>
    <property type="evidence" value="ECO:0007669"/>
    <property type="project" value="UniProtKB-SubCell"/>
</dbReference>
<dbReference type="Gene3D" id="1.10.246.200">
    <property type="entry name" value="WPP domain"/>
    <property type="match status" value="1"/>
</dbReference>
<protein>
    <submittedName>
        <fullName evidence="7">Wpp domain-containing protein</fullName>
    </submittedName>
</protein>
<keyword evidence="3" id="KW-0963">Cytoplasm</keyword>
<gene>
    <name evidence="7" type="ORF">FRX31_014980</name>
</gene>
<dbReference type="InterPro" id="IPR025265">
    <property type="entry name" value="WPP_dom"/>
</dbReference>
<dbReference type="OrthoDB" id="1927559at2759"/>
<feature type="region of interest" description="Disordered" evidence="5">
    <location>
        <begin position="1"/>
        <end position="20"/>
    </location>
</feature>
<dbReference type="Pfam" id="PF13943">
    <property type="entry name" value="WPP"/>
    <property type="match status" value="1"/>
</dbReference>
<dbReference type="Proteomes" id="UP000554482">
    <property type="component" value="Unassembled WGS sequence"/>
</dbReference>
<sequence>EQQQHQETKPEETSETEITKKFDKMNISLSIWPPTQRTRDAVINRLIETLAAPSILSKRYGSLSTEEASIAAKSIEEEAFVIACKTVTVEEEQQTSSTNKEDDGIEILQIYSKEISKRMLEVVKAKALVSTSSSSPSPVAVVESNDSAAVPAPAAASETKKSCEMQLMIKNCKHGA</sequence>
<evidence type="ECO:0000313" key="8">
    <source>
        <dbReference type="Proteomes" id="UP000554482"/>
    </source>
</evidence>
<feature type="domain" description="WPP" evidence="6">
    <location>
        <begin position="28"/>
        <end position="129"/>
    </location>
</feature>
<evidence type="ECO:0000256" key="4">
    <source>
        <dbReference type="ARBA" id="ARBA00023242"/>
    </source>
</evidence>
<dbReference type="PANTHER" id="PTHR34362:SF1">
    <property type="entry name" value="WPP DOMAIN-CONTAINING PROTEIN 1-RELATED"/>
    <property type="match status" value="1"/>
</dbReference>
<accession>A0A7J6WH80</accession>
<evidence type="ECO:0000256" key="1">
    <source>
        <dbReference type="ARBA" id="ARBA00004123"/>
    </source>
</evidence>
<proteinExistence type="predicted"/>
<dbReference type="GO" id="GO:0000278">
    <property type="term" value="P:mitotic cell cycle"/>
    <property type="evidence" value="ECO:0007669"/>
    <property type="project" value="InterPro"/>
</dbReference>
<evidence type="ECO:0000256" key="2">
    <source>
        <dbReference type="ARBA" id="ARBA00004496"/>
    </source>
</evidence>
<comment type="caution">
    <text evidence="7">The sequence shown here is derived from an EMBL/GenBank/DDBJ whole genome shotgun (WGS) entry which is preliminary data.</text>
</comment>
<evidence type="ECO:0000256" key="3">
    <source>
        <dbReference type="ARBA" id="ARBA00022490"/>
    </source>
</evidence>
<dbReference type="EMBL" id="JABWDY010017328">
    <property type="protein sequence ID" value="KAF5195432.1"/>
    <property type="molecule type" value="Genomic_DNA"/>
</dbReference>
<evidence type="ECO:0000256" key="5">
    <source>
        <dbReference type="SAM" id="MobiDB-lite"/>
    </source>
</evidence>
<dbReference type="PANTHER" id="PTHR34362">
    <property type="entry name" value="WPP DOMAIN-CONTAINING PROTEIN 1-RELATED"/>
    <property type="match status" value="1"/>
</dbReference>